<evidence type="ECO:0000313" key="6">
    <source>
        <dbReference type="EMBL" id="SCZ21649.1"/>
    </source>
</evidence>
<name>A0A1G5MBA2_9PSED</name>
<evidence type="ECO:0000256" key="3">
    <source>
        <dbReference type="ARBA" id="ARBA00023125"/>
    </source>
</evidence>
<gene>
    <name evidence="6" type="ORF">SAMN05216279_101393</name>
</gene>
<dbReference type="SUPFAM" id="SSF46785">
    <property type="entry name" value="Winged helix' DNA-binding domain"/>
    <property type="match status" value="1"/>
</dbReference>
<dbReference type="Pfam" id="PF03466">
    <property type="entry name" value="LysR_substrate"/>
    <property type="match status" value="1"/>
</dbReference>
<dbReference type="Pfam" id="PF00126">
    <property type="entry name" value="HTH_1"/>
    <property type="match status" value="1"/>
</dbReference>
<dbReference type="GO" id="GO:0003677">
    <property type="term" value="F:DNA binding"/>
    <property type="evidence" value="ECO:0007669"/>
    <property type="project" value="UniProtKB-KW"/>
</dbReference>
<keyword evidence="3 6" id="KW-0238">DNA-binding</keyword>
<evidence type="ECO:0000256" key="1">
    <source>
        <dbReference type="ARBA" id="ARBA00009437"/>
    </source>
</evidence>
<dbReference type="GO" id="GO:0005829">
    <property type="term" value="C:cytosol"/>
    <property type="evidence" value="ECO:0007669"/>
    <property type="project" value="TreeGrafter"/>
</dbReference>
<evidence type="ECO:0000313" key="7">
    <source>
        <dbReference type="Proteomes" id="UP000183046"/>
    </source>
</evidence>
<dbReference type="EMBL" id="FMWB01000001">
    <property type="protein sequence ID" value="SCZ21649.1"/>
    <property type="molecule type" value="Genomic_DNA"/>
</dbReference>
<dbReference type="SUPFAM" id="SSF53850">
    <property type="entry name" value="Periplasmic binding protein-like II"/>
    <property type="match status" value="1"/>
</dbReference>
<dbReference type="Proteomes" id="UP000183046">
    <property type="component" value="Unassembled WGS sequence"/>
</dbReference>
<dbReference type="InterPro" id="IPR036388">
    <property type="entry name" value="WH-like_DNA-bd_sf"/>
</dbReference>
<dbReference type="PRINTS" id="PR00039">
    <property type="entry name" value="HTHLYSR"/>
</dbReference>
<keyword evidence="2" id="KW-0805">Transcription regulation</keyword>
<dbReference type="PANTHER" id="PTHR30419">
    <property type="entry name" value="HTH-TYPE TRANSCRIPTIONAL REGULATOR YBHD"/>
    <property type="match status" value="1"/>
</dbReference>
<proteinExistence type="inferred from homology"/>
<reference evidence="7" key="1">
    <citation type="submission" date="2016-10" db="EMBL/GenBank/DDBJ databases">
        <authorList>
            <person name="de Groot N.N."/>
        </authorList>
    </citation>
    <scope>NUCLEOTIDE SEQUENCE [LARGE SCALE GENOMIC DNA]</scope>
    <source>
        <strain evidence="7">DSM 15758</strain>
    </source>
</reference>
<dbReference type="Gene3D" id="3.40.190.290">
    <property type="match status" value="1"/>
</dbReference>
<dbReference type="FunFam" id="1.10.10.10:FF:000001">
    <property type="entry name" value="LysR family transcriptional regulator"/>
    <property type="match status" value="1"/>
</dbReference>
<feature type="domain" description="HTH lysR-type" evidence="5">
    <location>
        <begin position="6"/>
        <end position="63"/>
    </location>
</feature>
<comment type="similarity">
    <text evidence="1">Belongs to the LysR transcriptional regulatory family.</text>
</comment>
<evidence type="ECO:0000256" key="4">
    <source>
        <dbReference type="ARBA" id="ARBA00023163"/>
    </source>
</evidence>
<comment type="caution">
    <text evidence="6">The sequence shown here is derived from an EMBL/GenBank/DDBJ whole genome shotgun (WGS) entry which is preliminary data.</text>
</comment>
<keyword evidence="4" id="KW-0804">Transcription</keyword>
<protein>
    <submittedName>
        <fullName evidence="6">DNA-binding transcriptional regulator, LysR family</fullName>
    </submittedName>
</protein>
<organism evidence="6 7">
    <name type="scientific">Pseudomonas oryzihabitans</name>
    <dbReference type="NCBI Taxonomy" id="47885"/>
    <lineage>
        <taxon>Bacteria</taxon>
        <taxon>Pseudomonadati</taxon>
        <taxon>Pseudomonadota</taxon>
        <taxon>Gammaproteobacteria</taxon>
        <taxon>Pseudomonadales</taxon>
        <taxon>Pseudomonadaceae</taxon>
        <taxon>Pseudomonas</taxon>
    </lineage>
</organism>
<accession>A0A1G5MBA2</accession>
<dbReference type="PANTHER" id="PTHR30419:SF8">
    <property type="entry name" value="NITROGEN ASSIMILATION TRANSCRIPTIONAL ACTIVATOR-RELATED"/>
    <property type="match status" value="1"/>
</dbReference>
<dbReference type="InterPro" id="IPR050950">
    <property type="entry name" value="HTH-type_LysR_regulators"/>
</dbReference>
<dbReference type="GO" id="GO:0003700">
    <property type="term" value="F:DNA-binding transcription factor activity"/>
    <property type="evidence" value="ECO:0007669"/>
    <property type="project" value="InterPro"/>
</dbReference>
<dbReference type="PROSITE" id="PS50931">
    <property type="entry name" value="HTH_LYSR"/>
    <property type="match status" value="1"/>
</dbReference>
<evidence type="ECO:0000256" key="2">
    <source>
        <dbReference type="ARBA" id="ARBA00023015"/>
    </source>
</evidence>
<dbReference type="InterPro" id="IPR036390">
    <property type="entry name" value="WH_DNA-bd_sf"/>
</dbReference>
<evidence type="ECO:0000259" key="5">
    <source>
        <dbReference type="PROSITE" id="PS50931"/>
    </source>
</evidence>
<dbReference type="CDD" id="cd08440">
    <property type="entry name" value="PBP2_LTTR_like_4"/>
    <property type="match status" value="1"/>
</dbReference>
<dbReference type="InterPro" id="IPR000847">
    <property type="entry name" value="LysR_HTH_N"/>
</dbReference>
<dbReference type="InterPro" id="IPR005119">
    <property type="entry name" value="LysR_subst-bd"/>
</dbReference>
<dbReference type="Gene3D" id="1.10.10.10">
    <property type="entry name" value="Winged helix-like DNA-binding domain superfamily/Winged helix DNA-binding domain"/>
    <property type="match status" value="1"/>
</dbReference>
<dbReference type="AlphaFoldDB" id="A0A1G5MBA2"/>
<sequence>MKNMNVEMGDLRAFVAVAELGSFAAAARELHLSQPALSRRIIKLETSLGVRLLNRTTRRIELSAPGRAFLGRARQVLNDFDESLLDVTDAANRLTGEVTLACVPTAVNQLMPQVLDRYQQLYPGILVRLLDEGASDVLTRVTRGEADFGINYLGAQEGNLVFEPLHEDDFVLVCQRTHPLAARAAVHWAELKGHRYISVNKASGNRMLLDLALAKIPNLPKPVLEARHVRTVIDLVAAGLGVATVPRLAIPGIALDTCLVAVPLVEPSITRSLGIVNRHGQLLSPAAQRLRELLKQQVAAI</sequence>